<dbReference type="Pfam" id="PF23359">
    <property type="entry name" value="Lsr2_DNA-bd"/>
    <property type="match status" value="1"/>
</dbReference>
<evidence type="ECO:0000313" key="4">
    <source>
        <dbReference type="Proteomes" id="UP000502665"/>
    </source>
</evidence>
<dbReference type="InterPro" id="IPR055370">
    <property type="entry name" value="Lsr2_DNA-bd"/>
</dbReference>
<dbReference type="GO" id="GO:0016746">
    <property type="term" value="F:acyltransferase activity"/>
    <property type="evidence" value="ECO:0007669"/>
    <property type="project" value="InterPro"/>
</dbReference>
<gene>
    <name evidence="3" type="ORF">G9272_16830</name>
</gene>
<protein>
    <recommendedName>
        <fullName evidence="2">Lsr2 DNA-binding domain-containing protein</fullName>
    </recommendedName>
</protein>
<proteinExistence type="predicted"/>
<dbReference type="EMBL" id="CP049838">
    <property type="protein sequence ID" value="QJT01770.1"/>
    <property type="molecule type" value="Genomic_DNA"/>
</dbReference>
<dbReference type="InterPro" id="IPR036625">
    <property type="entry name" value="E3-bd_dom_sf"/>
</dbReference>
<feature type="domain" description="Lsr2 DNA-binding" evidence="2">
    <location>
        <begin position="147"/>
        <end position="177"/>
    </location>
</feature>
<keyword evidence="4" id="KW-1185">Reference proteome</keyword>
<sequence length="180" mass="19699">MTVRALLSLLDEIDREGGPDAARNNRLHLLSERTSPMTTAPATQHQTAAALTAVPRAAGPAQPQPPSVGQLLAWADNHTDEEIRDQSSRARLALAGLRRRYDTDKELTEIGTEAERLEQRLAEIRAREAELAPAKQKKARTPVDYPAAEVRAWAAEAGMPCSPTGRVPKAVVDAWRAREQ</sequence>
<dbReference type="RefSeq" id="WP_171397324.1">
    <property type="nucleotide sequence ID" value="NZ_CP049838.1"/>
</dbReference>
<evidence type="ECO:0000256" key="1">
    <source>
        <dbReference type="ARBA" id="ARBA00023125"/>
    </source>
</evidence>
<dbReference type="GO" id="GO:0003677">
    <property type="term" value="F:DNA binding"/>
    <property type="evidence" value="ECO:0007669"/>
    <property type="project" value="UniProtKB-KW"/>
</dbReference>
<keyword evidence="1" id="KW-0238">DNA-binding</keyword>
<reference evidence="3" key="1">
    <citation type="submission" date="2020-03" db="EMBL/GenBank/DDBJ databases">
        <title>Molecular networking-based the target discovery of potent antiproliferative macrolactams: 5/6/7/16 polycyclic ansamycins and glycosylated trienomycin from Streptomyces cacaoi subsp. asoensis.</title>
        <authorList>
            <person name="Liu L.-L."/>
        </authorList>
    </citation>
    <scope>NUCLEOTIDE SEQUENCE [LARGE SCALE GENOMIC DNA]</scope>
    <source>
        <strain evidence="3">H2S5</strain>
    </source>
</reference>
<dbReference type="AlphaFoldDB" id="A0A6M4WMI9"/>
<evidence type="ECO:0000313" key="3">
    <source>
        <dbReference type="EMBL" id="QJT01770.1"/>
    </source>
</evidence>
<name>A0A6M4WMI9_9ACTN</name>
<evidence type="ECO:0000259" key="2">
    <source>
        <dbReference type="Pfam" id="PF23359"/>
    </source>
</evidence>
<dbReference type="Proteomes" id="UP000502665">
    <property type="component" value="Chromosome"/>
</dbReference>
<dbReference type="Gene3D" id="4.10.320.10">
    <property type="entry name" value="E3-binding domain"/>
    <property type="match status" value="1"/>
</dbReference>
<accession>A0A6M4WMI9</accession>
<organism evidence="3 4">
    <name type="scientific">Streptomyces asoensis</name>
    <dbReference type="NCBI Taxonomy" id="249586"/>
    <lineage>
        <taxon>Bacteria</taxon>
        <taxon>Bacillati</taxon>
        <taxon>Actinomycetota</taxon>
        <taxon>Actinomycetes</taxon>
        <taxon>Kitasatosporales</taxon>
        <taxon>Streptomycetaceae</taxon>
        <taxon>Streptomyces</taxon>
    </lineage>
</organism>